<dbReference type="Gene3D" id="3.10.20.30">
    <property type="match status" value="1"/>
</dbReference>
<dbReference type="InterPro" id="IPR045001">
    <property type="entry name" value="DRG"/>
</dbReference>
<dbReference type="PANTHER" id="PTHR43127">
    <property type="entry name" value="DEVELOPMENTALLY-REGULATED GTP-BINDING PROTEIN 2"/>
    <property type="match status" value="1"/>
</dbReference>
<dbReference type="SUPFAM" id="SSF52540">
    <property type="entry name" value="P-loop containing nucleoside triphosphate hydrolases"/>
    <property type="match status" value="1"/>
</dbReference>
<dbReference type="SUPFAM" id="SSF81271">
    <property type="entry name" value="TGS-like"/>
    <property type="match status" value="1"/>
</dbReference>
<proteinExistence type="predicted"/>
<evidence type="ECO:0000313" key="5">
    <source>
        <dbReference type="Proteomes" id="UP000320496"/>
    </source>
</evidence>
<keyword evidence="5" id="KW-1185">Reference proteome</keyword>
<dbReference type="Gene3D" id="3.40.50.300">
    <property type="entry name" value="P-loop containing nucleotide triphosphate hydrolases"/>
    <property type="match status" value="1"/>
</dbReference>
<sequence length="329" mass="36872">MPANLTPQYQKAEEEYRRAQSPQERVACLERMLQLIPKHKGTEKLQADLKSRLKEARESQQEEKSSQKGGKRYRIPRQGAGTVIVLGPPNSGKSRILAELTNAEPEVAPYPYSTREPMPAMMTFEDVTIQLIDTPPVSESHLEPYLVGFVRSADLVLLCFDGSSDDAPDETAAVLEQFAARKTVLDAHSGFDEDDYSVVHVNTRLLVTRGDDPDVATRLELFREVVALPFAVDRVELERAESVESLRRTIYDALGVARIYTKRPGKPADYDAPFTIPRGGLVEDLAGKIHRELADSLKFARVWRDNELDGQTVGRDFPLCDRDVVELHA</sequence>
<feature type="region of interest" description="Disordered" evidence="1">
    <location>
        <begin position="1"/>
        <end position="23"/>
    </location>
</feature>
<reference evidence="4 5" key="1">
    <citation type="submission" date="2019-02" db="EMBL/GenBank/DDBJ databases">
        <title>Deep-cultivation of Planctomycetes and their phenomic and genomic characterization uncovers novel biology.</title>
        <authorList>
            <person name="Wiegand S."/>
            <person name="Jogler M."/>
            <person name="Boedeker C."/>
            <person name="Pinto D."/>
            <person name="Vollmers J."/>
            <person name="Rivas-Marin E."/>
            <person name="Kohn T."/>
            <person name="Peeters S.H."/>
            <person name="Heuer A."/>
            <person name="Rast P."/>
            <person name="Oberbeckmann S."/>
            <person name="Bunk B."/>
            <person name="Jeske O."/>
            <person name="Meyerdierks A."/>
            <person name="Storesund J.E."/>
            <person name="Kallscheuer N."/>
            <person name="Luecker S."/>
            <person name="Lage O.M."/>
            <person name="Pohl T."/>
            <person name="Merkel B.J."/>
            <person name="Hornburger P."/>
            <person name="Mueller R.-W."/>
            <person name="Bruemmer F."/>
            <person name="Labrenz M."/>
            <person name="Spormann A.M."/>
            <person name="Op den Camp H."/>
            <person name="Overmann J."/>
            <person name="Amann R."/>
            <person name="Jetten M.S.M."/>
            <person name="Mascher T."/>
            <person name="Medema M.H."/>
            <person name="Devos D.P."/>
            <person name="Kaster A.-K."/>
            <person name="Ovreas L."/>
            <person name="Rohde M."/>
            <person name="Galperin M.Y."/>
            <person name="Jogler C."/>
        </authorList>
    </citation>
    <scope>NUCLEOTIDE SEQUENCE [LARGE SCALE GENOMIC DNA]</scope>
    <source>
        <strain evidence="4 5">Mal4</strain>
    </source>
</reference>
<feature type="compositionally biased region" description="Basic and acidic residues" evidence="1">
    <location>
        <begin position="40"/>
        <end position="66"/>
    </location>
</feature>
<dbReference type="Pfam" id="PF01926">
    <property type="entry name" value="MMR_HSR1"/>
    <property type="match status" value="1"/>
</dbReference>
<dbReference type="GO" id="GO:0003924">
    <property type="term" value="F:GTPase activity"/>
    <property type="evidence" value="ECO:0007669"/>
    <property type="project" value="InterPro"/>
</dbReference>
<gene>
    <name evidence="4" type="primary">obg_1</name>
    <name evidence="4" type="ORF">Mal4_30550</name>
</gene>
<dbReference type="EMBL" id="CP036275">
    <property type="protein sequence ID" value="QDU38725.1"/>
    <property type="molecule type" value="Genomic_DNA"/>
</dbReference>
<evidence type="ECO:0000256" key="1">
    <source>
        <dbReference type="SAM" id="MobiDB-lite"/>
    </source>
</evidence>
<evidence type="ECO:0000259" key="2">
    <source>
        <dbReference type="Pfam" id="PF01926"/>
    </source>
</evidence>
<dbReference type="OrthoDB" id="257487at2"/>
<dbReference type="Pfam" id="PF02824">
    <property type="entry name" value="TGS"/>
    <property type="match status" value="1"/>
</dbReference>
<evidence type="ECO:0000259" key="3">
    <source>
        <dbReference type="Pfam" id="PF02824"/>
    </source>
</evidence>
<dbReference type="InterPro" id="IPR027417">
    <property type="entry name" value="P-loop_NTPase"/>
</dbReference>
<dbReference type="AlphaFoldDB" id="A0A517Z8C9"/>
<dbReference type="KEGG" id="mri:Mal4_30550"/>
<accession>A0A517Z8C9</accession>
<name>A0A517Z8C9_9PLAN</name>
<organism evidence="4 5">
    <name type="scientific">Maioricimonas rarisocia</name>
    <dbReference type="NCBI Taxonomy" id="2528026"/>
    <lineage>
        <taxon>Bacteria</taxon>
        <taxon>Pseudomonadati</taxon>
        <taxon>Planctomycetota</taxon>
        <taxon>Planctomycetia</taxon>
        <taxon>Planctomycetales</taxon>
        <taxon>Planctomycetaceae</taxon>
        <taxon>Maioricimonas</taxon>
    </lineage>
</organism>
<feature type="domain" description="TGS" evidence="3">
    <location>
        <begin position="258"/>
        <end position="328"/>
    </location>
</feature>
<dbReference type="Proteomes" id="UP000320496">
    <property type="component" value="Chromosome"/>
</dbReference>
<feature type="domain" description="G" evidence="2">
    <location>
        <begin position="83"/>
        <end position="176"/>
    </location>
</feature>
<feature type="region of interest" description="Disordered" evidence="1">
    <location>
        <begin position="37"/>
        <end position="74"/>
    </location>
</feature>
<dbReference type="InterPro" id="IPR012676">
    <property type="entry name" value="TGS-like"/>
</dbReference>
<dbReference type="RefSeq" id="WP_145369978.1">
    <property type="nucleotide sequence ID" value="NZ_CP036275.1"/>
</dbReference>
<dbReference type="InterPro" id="IPR004095">
    <property type="entry name" value="TGS"/>
</dbReference>
<dbReference type="PRINTS" id="PR00326">
    <property type="entry name" value="GTP1OBG"/>
</dbReference>
<evidence type="ECO:0000313" key="4">
    <source>
        <dbReference type="EMBL" id="QDU38725.1"/>
    </source>
</evidence>
<dbReference type="InterPro" id="IPR006073">
    <property type="entry name" value="GTP-bd"/>
</dbReference>
<protein>
    <submittedName>
        <fullName evidence="4">GTPase Obg</fullName>
    </submittedName>
</protein>
<dbReference type="InterPro" id="IPR012675">
    <property type="entry name" value="Beta-grasp_dom_sf"/>
</dbReference>
<dbReference type="GO" id="GO:0005525">
    <property type="term" value="F:GTP binding"/>
    <property type="evidence" value="ECO:0007669"/>
    <property type="project" value="InterPro"/>
</dbReference>